<dbReference type="InterPro" id="IPR004839">
    <property type="entry name" value="Aminotransferase_I/II_large"/>
</dbReference>
<dbReference type="WBParaSite" id="ACRNAN_Path_430.g1623.t1">
    <property type="protein sequence ID" value="ACRNAN_Path_430.g1623.t1"/>
    <property type="gene ID" value="ACRNAN_Path_430.g1623"/>
</dbReference>
<proteinExistence type="predicted"/>
<dbReference type="Gene3D" id="3.40.640.10">
    <property type="entry name" value="Type I PLP-dependent aspartate aminotransferase-like (Major domain)"/>
    <property type="match status" value="1"/>
</dbReference>
<dbReference type="InterPro" id="IPR015422">
    <property type="entry name" value="PyrdxlP-dep_Trfase_small"/>
</dbReference>
<dbReference type="Gene3D" id="3.90.1150.10">
    <property type="entry name" value="Aspartate Aminotransferase, domain 1"/>
    <property type="match status" value="1"/>
</dbReference>
<keyword evidence="2" id="KW-1185">Reference proteome</keyword>
<dbReference type="InterPro" id="IPR015421">
    <property type="entry name" value="PyrdxlP-dep_Trfase_major"/>
</dbReference>
<reference evidence="3" key="1">
    <citation type="submission" date="2022-11" db="UniProtKB">
        <authorList>
            <consortium name="WormBaseParasite"/>
        </authorList>
    </citation>
    <scope>IDENTIFICATION</scope>
</reference>
<evidence type="ECO:0000259" key="1">
    <source>
        <dbReference type="Pfam" id="PF00155"/>
    </source>
</evidence>
<protein>
    <submittedName>
        <fullName evidence="3">Aminotransferase class I/classII domain-containing protein</fullName>
    </submittedName>
</protein>
<dbReference type="Proteomes" id="UP000887540">
    <property type="component" value="Unplaced"/>
</dbReference>
<name>A0A914C6I7_9BILA</name>
<dbReference type="GO" id="GO:0047536">
    <property type="term" value="F:2-aminoadipate transaminase activity"/>
    <property type="evidence" value="ECO:0007669"/>
    <property type="project" value="TreeGrafter"/>
</dbReference>
<dbReference type="SUPFAM" id="SSF53383">
    <property type="entry name" value="PLP-dependent transferases"/>
    <property type="match status" value="1"/>
</dbReference>
<dbReference type="Pfam" id="PF00155">
    <property type="entry name" value="Aminotran_1_2"/>
    <property type="match status" value="1"/>
</dbReference>
<accession>A0A914C6I7</accession>
<dbReference type="CDD" id="cd00609">
    <property type="entry name" value="AAT_like"/>
    <property type="match status" value="1"/>
</dbReference>
<dbReference type="GO" id="GO:0030170">
    <property type="term" value="F:pyridoxal phosphate binding"/>
    <property type="evidence" value="ECO:0007669"/>
    <property type="project" value="InterPro"/>
</dbReference>
<dbReference type="PANTHER" id="PTHR42858:SF1">
    <property type="entry name" value="LD15494P"/>
    <property type="match status" value="1"/>
</dbReference>
<organism evidence="2 3">
    <name type="scientific">Acrobeloides nanus</name>
    <dbReference type="NCBI Taxonomy" id="290746"/>
    <lineage>
        <taxon>Eukaryota</taxon>
        <taxon>Metazoa</taxon>
        <taxon>Ecdysozoa</taxon>
        <taxon>Nematoda</taxon>
        <taxon>Chromadorea</taxon>
        <taxon>Rhabditida</taxon>
        <taxon>Tylenchina</taxon>
        <taxon>Cephalobomorpha</taxon>
        <taxon>Cephaloboidea</taxon>
        <taxon>Cephalobidae</taxon>
        <taxon>Acrobeloides</taxon>
    </lineage>
</organism>
<dbReference type="AlphaFoldDB" id="A0A914C6I7"/>
<dbReference type="InterPro" id="IPR015424">
    <property type="entry name" value="PyrdxlP-dep_Trfase"/>
</dbReference>
<evidence type="ECO:0000313" key="2">
    <source>
        <dbReference type="Proteomes" id="UP000887540"/>
    </source>
</evidence>
<feature type="domain" description="Aminotransferase class I/classII large" evidence="1">
    <location>
        <begin position="44"/>
        <end position="378"/>
    </location>
</feature>
<sequence>MEKEAVTLFEGLGITARYMLNIGAPGKHILEKVALLMKTATNNRMDLELASGARLLQYGAVEGPPWFLQSLSKFLSSHYQTEVKKENLVMTSGATMGLVLLLTQIFPNKCVIYVEQLSYFIAIDMFKTLEFPIRTVKIGEDGVNLKELEQKWSEELENIEVDRKHCRYSSVLYLVSHYHNPYGTVMPAENCQKLVNLARKYNVLVICDDVYNILHYSENCHGRIFGYDKPSDPDYDRGHIVSNGSFSKLLSPGLRLGWMELPLELKQKYWTNSAILYSGGGLNTYTAGIVADLLENGEATKLIKYIRYENQAKMRCILKILEDNLPGNCSLVYKPEGGYFVFVQIPPQYNSTEIVGFIRQKYDVLVSDGYKFWSGSDEDPQRLVVANGIRIAISHINLEDLVKAGKLVCDALHEKICNKE</sequence>
<evidence type="ECO:0000313" key="3">
    <source>
        <dbReference type="WBParaSite" id="ACRNAN_Path_430.g1623.t1"/>
    </source>
</evidence>
<dbReference type="PANTHER" id="PTHR42858">
    <property type="entry name" value="AMINOTRANSFERASE"/>
    <property type="match status" value="1"/>
</dbReference>